<evidence type="ECO:0000313" key="4">
    <source>
        <dbReference type="Proteomes" id="UP001456562"/>
    </source>
</evidence>
<comment type="caution">
    <text evidence="2">The sequence shown here is derived from an EMBL/GenBank/DDBJ whole genome shotgun (WGS) entry which is preliminary data.</text>
</comment>
<name>A0A6N9V9Y6_STRMI</name>
<dbReference type="AlphaFoldDB" id="A0A6N9V9Y6"/>
<dbReference type="RefSeq" id="WP_143681093.1">
    <property type="nucleotide sequence ID" value="NZ_CP108360.1"/>
</dbReference>
<dbReference type="EMBL" id="JBEJUE010000006">
    <property type="protein sequence ID" value="MER0424522.1"/>
    <property type="molecule type" value="Genomic_DNA"/>
</dbReference>
<organism evidence="2 3">
    <name type="scientific">Streptomyces microflavus</name>
    <name type="common">Streptomyces lipmanii</name>
    <dbReference type="NCBI Taxonomy" id="1919"/>
    <lineage>
        <taxon>Bacteria</taxon>
        <taxon>Bacillati</taxon>
        <taxon>Actinomycetota</taxon>
        <taxon>Actinomycetes</taxon>
        <taxon>Kitasatosporales</taxon>
        <taxon>Streptomycetaceae</taxon>
        <taxon>Streptomyces</taxon>
    </lineage>
</organism>
<dbReference type="EMBL" id="JAAGME010000892">
    <property type="protein sequence ID" value="NEB69503.1"/>
    <property type="molecule type" value="Genomic_DNA"/>
</dbReference>
<reference evidence="1 4" key="2">
    <citation type="submission" date="2024-01" db="EMBL/GenBank/DDBJ databases">
        <title>Metagenomic exploration of the rhizosphere soil microbial community and their significance in facilitating the development of wild simulated ginseng.</title>
        <authorList>
            <person name="Huang J."/>
        </authorList>
    </citation>
    <scope>NUCLEOTIDE SEQUENCE [LARGE SCALE GENOMIC DNA]</scope>
    <source>
        <strain evidence="1 4">WY141</strain>
    </source>
</reference>
<reference evidence="2 3" key="1">
    <citation type="submission" date="2020-01" db="EMBL/GenBank/DDBJ databases">
        <title>Insect and environment-associated Actinomycetes.</title>
        <authorList>
            <person name="Currrie C."/>
            <person name="Chevrette M."/>
            <person name="Carlson C."/>
            <person name="Stubbendieck R."/>
            <person name="Wendt-Pienkowski E."/>
        </authorList>
    </citation>
    <scope>NUCLEOTIDE SEQUENCE [LARGE SCALE GENOMIC DNA]</scope>
    <source>
        <strain evidence="2 3">SID14438</strain>
    </source>
</reference>
<dbReference type="Proteomes" id="UP000471648">
    <property type="component" value="Unassembled WGS sequence"/>
</dbReference>
<gene>
    <name evidence="1" type="ORF">ABR748_09895</name>
    <name evidence="2" type="ORF">G3I39_20975</name>
</gene>
<evidence type="ECO:0000313" key="2">
    <source>
        <dbReference type="EMBL" id="NEB69503.1"/>
    </source>
</evidence>
<evidence type="ECO:0000313" key="1">
    <source>
        <dbReference type="EMBL" id="MER0424522.1"/>
    </source>
</evidence>
<protein>
    <submittedName>
        <fullName evidence="2">Uncharacterized protein</fullName>
    </submittedName>
</protein>
<accession>A0A6N9V9Y6</accession>
<dbReference type="Proteomes" id="UP001456562">
    <property type="component" value="Unassembled WGS sequence"/>
</dbReference>
<proteinExistence type="predicted"/>
<keyword evidence="4" id="KW-1185">Reference proteome</keyword>
<evidence type="ECO:0000313" key="3">
    <source>
        <dbReference type="Proteomes" id="UP000471648"/>
    </source>
</evidence>
<sequence>MITGVDHVVLAQGPAAAVVDRFLTSWLSRWPELRCASGEDGSDGAFSPWVPGGTGTSDGRGALLIARDEEMEASWDTCGYTLDEHGDGPLALFHEAAGWRSLSMTPQRDPYDRAGFPYEPYDITVAGAGLHLFTLVTPDDSTFIRAAMDTLLLAAGTSLPGR</sequence>